<gene>
    <name evidence="8" type="ORF">B8W88_10215</name>
</gene>
<dbReference type="GO" id="GO:0015074">
    <property type="term" value="P:DNA integration"/>
    <property type="evidence" value="ECO:0007669"/>
    <property type="project" value="UniProtKB-KW"/>
</dbReference>
<dbReference type="EMBL" id="NCWV01000016">
    <property type="protein sequence ID" value="PAK88249.1"/>
    <property type="molecule type" value="Genomic_DNA"/>
</dbReference>
<evidence type="ECO:0000313" key="9">
    <source>
        <dbReference type="Proteomes" id="UP000215635"/>
    </source>
</evidence>
<dbReference type="PANTHER" id="PTHR30349">
    <property type="entry name" value="PHAGE INTEGRASE-RELATED"/>
    <property type="match status" value="1"/>
</dbReference>
<dbReference type="PROSITE" id="PS51898">
    <property type="entry name" value="TYR_RECOMBINASE"/>
    <property type="match status" value="1"/>
</dbReference>
<dbReference type="GO" id="GO:0006310">
    <property type="term" value="P:DNA recombination"/>
    <property type="evidence" value="ECO:0007669"/>
    <property type="project" value="UniProtKB-KW"/>
</dbReference>
<feature type="domain" description="Core-binding (CB)" evidence="7">
    <location>
        <begin position="82"/>
        <end position="176"/>
    </location>
</feature>
<accession>A0AAQ0R259</accession>
<dbReference type="SUPFAM" id="SSF56349">
    <property type="entry name" value="DNA breaking-rejoining enzymes"/>
    <property type="match status" value="1"/>
</dbReference>
<keyword evidence="3 5" id="KW-0238">DNA-binding</keyword>
<keyword evidence="2" id="KW-0229">DNA integration</keyword>
<sequence>MRTANAKRRINMNKLNIKEYKTKGGEVRYILRGAYIGTDVLTGKQVRTDVRGRTKKDVKSKVQRLQNDFIKNGCMKKEKQLKTFDEVAESWFDMYQHTVKSHSIEIMRSNLNRYILPAFGNAKIDRLTTSQIQLQVNRWAKNAGQPLNGAMRRNKGNAKGYKLLLNVTNRIFKYAISMGLVSSNPCLTVIVPNVKMETTEREVKHFNKEQLQAYFDYMESLPNTWVNNELRAICRLLTASGLRIGEATALSWSDIDFEKQTISVSKTTTGHQTIQDTPKTEHSKRVVIIDSKAISHLQRWHLYQKSYFLKLGQPNQSLIFPTNQGKILDYQRLRKSLQATFKATKLHDIGFHGFRHSHASLLLNAGVSYKEIQTRLGHASIKMTMDIYSHLEKEKESEAVELFAKYANF</sequence>
<dbReference type="InterPro" id="IPR013762">
    <property type="entry name" value="Integrase-like_cat_sf"/>
</dbReference>
<dbReference type="InterPro" id="IPR044068">
    <property type="entry name" value="CB"/>
</dbReference>
<name>A0AAQ0R259_9LACT</name>
<dbReference type="Gene3D" id="1.10.443.10">
    <property type="entry name" value="Intergrase catalytic core"/>
    <property type="match status" value="1"/>
</dbReference>
<dbReference type="GO" id="GO:0003677">
    <property type="term" value="F:DNA binding"/>
    <property type="evidence" value="ECO:0007669"/>
    <property type="project" value="UniProtKB-UniRule"/>
</dbReference>
<evidence type="ECO:0000256" key="4">
    <source>
        <dbReference type="ARBA" id="ARBA00023172"/>
    </source>
</evidence>
<dbReference type="PANTHER" id="PTHR30349:SF64">
    <property type="entry name" value="PROPHAGE INTEGRASE INTD-RELATED"/>
    <property type="match status" value="1"/>
</dbReference>
<dbReference type="InterPro" id="IPR011010">
    <property type="entry name" value="DNA_brk_join_enz"/>
</dbReference>
<dbReference type="AlphaFoldDB" id="A0AAQ0R259"/>
<feature type="domain" description="Tyr recombinase" evidence="6">
    <location>
        <begin position="201"/>
        <end position="401"/>
    </location>
</feature>
<protein>
    <submittedName>
        <fullName evidence="8">Site-specific integrase</fullName>
    </submittedName>
</protein>
<evidence type="ECO:0000313" key="8">
    <source>
        <dbReference type="EMBL" id="PAK88249.1"/>
    </source>
</evidence>
<dbReference type="CDD" id="cd01189">
    <property type="entry name" value="INT_ICEBs1_C_like"/>
    <property type="match status" value="1"/>
</dbReference>
<dbReference type="InterPro" id="IPR004107">
    <property type="entry name" value="Integrase_SAM-like_N"/>
</dbReference>
<proteinExistence type="inferred from homology"/>
<evidence type="ECO:0000256" key="2">
    <source>
        <dbReference type="ARBA" id="ARBA00022908"/>
    </source>
</evidence>
<dbReference type="Gene3D" id="1.10.150.130">
    <property type="match status" value="1"/>
</dbReference>
<evidence type="ECO:0000259" key="7">
    <source>
        <dbReference type="PROSITE" id="PS51900"/>
    </source>
</evidence>
<keyword evidence="4" id="KW-0233">DNA recombination</keyword>
<dbReference type="InterPro" id="IPR050090">
    <property type="entry name" value="Tyrosine_recombinase_XerCD"/>
</dbReference>
<comment type="caution">
    <text evidence="8">The sequence shown here is derived from an EMBL/GenBank/DDBJ whole genome shotgun (WGS) entry which is preliminary data.</text>
</comment>
<dbReference type="InterPro" id="IPR002104">
    <property type="entry name" value="Integrase_catalytic"/>
</dbReference>
<evidence type="ECO:0000259" key="6">
    <source>
        <dbReference type="PROSITE" id="PS51898"/>
    </source>
</evidence>
<evidence type="ECO:0000256" key="5">
    <source>
        <dbReference type="PROSITE-ProRule" id="PRU01248"/>
    </source>
</evidence>
<evidence type="ECO:0000256" key="3">
    <source>
        <dbReference type="ARBA" id="ARBA00023125"/>
    </source>
</evidence>
<dbReference type="InterPro" id="IPR010998">
    <property type="entry name" value="Integrase_recombinase_N"/>
</dbReference>
<evidence type="ECO:0000256" key="1">
    <source>
        <dbReference type="ARBA" id="ARBA00008857"/>
    </source>
</evidence>
<dbReference type="Pfam" id="PF14659">
    <property type="entry name" value="Phage_int_SAM_3"/>
    <property type="match status" value="1"/>
</dbReference>
<dbReference type="PROSITE" id="PS51900">
    <property type="entry name" value="CB"/>
    <property type="match status" value="1"/>
</dbReference>
<comment type="similarity">
    <text evidence="1">Belongs to the 'phage' integrase family.</text>
</comment>
<organism evidence="8 9">
    <name type="scientific">Lactococcus lactis</name>
    <dbReference type="NCBI Taxonomy" id="1358"/>
    <lineage>
        <taxon>Bacteria</taxon>
        <taxon>Bacillati</taxon>
        <taxon>Bacillota</taxon>
        <taxon>Bacilli</taxon>
        <taxon>Lactobacillales</taxon>
        <taxon>Streptococcaceae</taxon>
        <taxon>Lactococcus</taxon>
    </lineage>
</organism>
<dbReference type="Proteomes" id="UP000215635">
    <property type="component" value="Unassembled WGS sequence"/>
</dbReference>
<dbReference type="Pfam" id="PF00589">
    <property type="entry name" value="Phage_integrase"/>
    <property type="match status" value="1"/>
</dbReference>
<reference evidence="8 9" key="1">
    <citation type="submission" date="2017-04" db="EMBL/GenBank/DDBJ databases">
        <title>Kefir bacterial isolates.</title>
        <authorList>
            <person name="Kim Y."/>
            <person name="Blasche S."/>
            <person name="Patil K.R."/>
        </authorList>
    </citation>
    <scope>NUCLEOTIDE SEQUENCE [LARGE SCALE GENOMIC DNA]</scope>
    <source>
        <strain evidence="8 9">OG2</strain>
    </source>
</reference>